<protein>
    <submittedName>
        <fullName evidence="1">Uncharacterized protein</fullName>
    </submittedName>
</protein>
<name>A0A385Q1S7_9FIRM</name>
<accession>A0A385Q1S7</accession>
<dbReference type="AlphaFoldDB" id="A0A385Q1S7"/>
<dbReference type="RefSeq" id="WP_111526034.1">
    <property type="nucleotide sequence ID" value="NZ_CP032364.1"/>
</dbReference>
<sequence length="178" mass="20750">MENTKIEKNDKKTILDKIKNVFSNCGDNTFFVAQYTDKFDIGIWNENTIENTNKLLELRVFDKDKEWKLFRSDIGKDFSYRFQGEEDNKGEGVDYFDEVQLLDIDTSKECKKSELMKTTAGGEYNLPKDISDLDRAAISVRHYFGVDNESGQAFIRDYRLVDFESAKKRDYSKNLKGV</sequence>
<keyword evidence="2" id="KW-1185">Reference proteome</keyword>
<evidence type="ECO:0000313" key="2">
    <source>
        <dbReference type="Proteomes" id="UP000265562"/>
    </source>
</evidence>
<organism evidence="1 2">
    <name type="scientific">Lachnoanaerobaculum umeaense</name>
    <dbReference type="NCBI Taxonomy" id="617123"/>
    <lineage>
        <taxon>Bacteria</taxon>
        <taxon>Bacillati</taxon>
        <taxon>Bacillota</taxon>
        <taxon>Clostridia</taxon>
        <taxon>Lachnospirales</taxon>
        <taxon>Lachnospiraceae</taxon>
        <taxon>Lachnoanaerobaculum</taxon>
    </lineage>
</organism>
<dbReference type="OrthoDB" id="2063023at2"/>
<dbReference type="KEGG" id="lua:D4A81_06975"/>
<reference evidence="1 2" key="1">
    <citation type="submission" date="2018-09" db="EMBL/GenBank/DDBJ databases">
        <title>Genome sequencing of Lachnoanaerobaculum umeaense DSM 23576.</title>
        <authorList>
            <person name="Kook J.-K."/>
            <person name="Park S.-N."/>
            <person name="Lim Y.K."/>
        </authorList>
    </citation>
    <scope>NUCLEOTIDE SEQUENCE [LARGE SCALE GENOMIC DNA]</scope>
    <source>
        <strain evidence="2">DSM 23576 \ CCUG 58757</strain>
    </source>
</reference>
<evidence type="ECO:0000313" key="1">
    <source>
        <dbReference type="EMBL" id="AYA99699.1"/>
    </source>
</evidence>
<gene>
    <name evidence="1" type="ORF">D4A81_06975</name>
</gene>
<dbReference type="EMBL" id="CP032364">
    <property type="protein sequence ID" value="AYA99699.1"/>
    <property type="molecule type" value="Genomic_DNA"/>
</dbReference>
<proteinExistence type="predicted"/>
<dbReference type="NCBIfam" id="TIGR03984">
    <property type="entry name" value="CRISPR-associated protein Csx19"/>
    <property type="match status" value="1"/>
</dbReference>
<dbReference type="InterPro" id="IPR023815">
    <property type="entry name" value="CRISPR-assoc_Csx19"/>
</dbReference>
<dbReference type="Proteomes" id="UP000265562">
    <property type="component" value="Chromosome"/>
</dbReference>